<evidence type="ECO:0000313" key="1">
    <source>
        <dbReference type="EMBL" id="JAG99733.1"/>
    </source>
</evidence>
<reference evidence="1" key="2">
    <citation type="journal article" date="2015" name="Fish Shellfish Immunol.">
        <title>Early steps in the European eel (Anguilla anguilla)-Vibrio vulnificus interaction in the gills: Role of the RtxA13 toxin.</title>
        <authorList>
            <person name="Callol A."/>
            <person name="Pajuelo D."/>
            <person name="Ebbesson L."/>
            <person name="Teles M."/>
            <person name="MacKenzie S."/>
            <person name="Amaro C."/>
        </authorList>
    </citation>
    <scope>NUCLEOTIDE SEQUENCE</scope>
</reference>
<name>A0A0E9P5P3_ANGAN</name>
<reference evidence="1" key="1">
    <citation type="submission" date="2014-11" db="EMBL/GenBank/DDBJ databases">
        <authorList>
            <person name="Amaro Gonzalez C."/>
        </authorList>
    </citation>
    <scope>NUCLEOTIDE SEQUENCE</scope>
</reference>
<proteinExistence type="predicted"/>
<accession>A0A0E9P5P3</accession>
<sequence>MPNEKFLVRWSYFLIFVRLWGLCDSLSL</sequence>
<dbReference type="AlphaFoldDB" id="A0A0E9P5P3"/>
<dbReference type="EMBL" id="GBXM01108843">
    <property type="protein sequence ID" value="JAG99733.1"/>
    <property type="molecule type" value="Transcribed_RNA"/>
</dbReference>
<protein>
    <submittedName>
        <fullName evidence="1">Uncharacterized protein</fullName>
    </submittedName>
</protein>
<organism evidence="1">
    <name type="scientific">Anguilla anguilla</name>
    <name type="common">European freshwater eel</name>
    <name type="synonym">Muraena anguilla</name>
    <dbReference type="NCBI Taxonomy" id="7936"/>
    <lineage>
        <taxon>Eukaryota</taxon>
        <taxon>Metazoa</taxon>
        <taxon>Chordata</taxon>
        <taxon>Craniata</taxon>
        <taxon>Vertebrata</taxon>
        <taxon>Euteleostomi</taxon>
        <taxon>Actinopterygii</taxon>
        <taxon>Neopterygii</taxon>
        <taxon>Teleostei</taxon>
        <taxon>Anguilliformes</taxon>
        <taxon>Anguillidae</taxon>
        <taxon>Anguilla</taxon>
    </lineage>
</organism>